<sequence length="143" mass="16364">MIKRLCTQDAPPRLFINYGLCVGGLQFLLRSLSKQPERLSLYDEIIQQQLKADIIESTPLRPTDIIPHQTIWNEQMRKLRIVYDASAGADAETRCERQSIKRTCISSRPRWSTSSLTSDSAALVAHVEKAFSQGAKFNRRRCR</sequence>
<reference evidence="2" key="1">
    <citation type="submission" date="2022-11" db="UniProtKB">
        <authorList>
            <consortium name="WormBaseParasite"/>
        </authorList>
    </citation>
    <scope>IDENTIFICATION</scope>
</reference>
<evidence type="ECO:0000313" key="2">
    <source>
        <dbReference type="WBParaSite" id="PEQ_0000122701-mRNA-1"/>
    </source>
</evidence>
<name>A0A914RHL4_PAREQ</name>
<evidence type="ECO:0000313" key="1">
    <source>
        <dbReference type="Proteomes" id="UP000887564"/>
    </source>
</evidence>
<protein>
    <submittedName>
        <fullName evidence="2">Uncharacterized protein</fullName>
    </submittedName>
</protein>
<dbReference type="Proteomes" id="UP000887564">
    <property type="component" value="Unplaced"/>
</dbReference>
<dbReference type="AlphaFoldDB" id="A0A914RHL4"/>
<organism evidence="1 2">
    <name type="scientific">Parascaris equorum</name>
    <name type="common">Equine roundworm</name>
    <dbReference type="NCBI Taxonomy" id="6256"/>
    <lineage>
        <taxon>Eukaryota</taxon>
        <taxon>Metazoa</taxon>
        <taxon>Ecdysozoa</taxon>
        <taxon>Nematoda</taxon>
        <taxon>Chromadorea</taxon>
        <taxon>Rhabditida</taxon>
        <taxon>Spirurina</taxon>
        <taxon>Ascaridomorpha</taxon>
        <taxon>Ascaridoidea</taxon>
        <taxon>Ascarididae</taxon>
        <taxon>Parascaris</taxon>
    </lineage>
</organism>
<dbReference type="WBParaSite" id="PEQ_0000122701-mRNA-1">
    <property type="protein sequence ID" value="PEQ_0000122701-mRNA-1"/>
    <property type="gene ID" value="PEQ_0000122701"/>
</dbReference>
<accession>A0A914RHL4</accession>
<keyword evidence="1" id="KW-1185">Reference proteome</keyword>
<proteinExistence type="predicted"/>